<dbReference type="InterPro" id="IPR013824">
    <property type="entry name" value="Topo_IA_cen_sub1"/>
</dbReference>
<feature type="compositionally biased region" description="Basic and acidic residues" evidence="13">
    <location>
        <begin position="677"/>
        <end position="694"/>
    </location>
</feature>
<keyword evidence="7" id="KW-0862">Zinc</keyword>
<sequence>MHLIIAEKHIAAKRIAAILASEKIKQVRVSGVDTYEYESEEGKKVFIGLSGHIVKLDFPKAYNNWQKVEANELIGAEIITASTQVKIVSALKKLGKEATKVTIATDYDREGELIGAEALDIIKQVNPDVVFDRVHYSAITPKAIDAAFSNPTNVDFNLADAGHSRQVIDLVWGASLTRYISLAAGRLGKMFLSVGRVQSPTLALIVEREKEREAFIPRPYWELSAMLKSKNGEEFKVEHRTKRFWEKAEVDAAMDKISIGDNATVTELTTSEKTDKPPTPFNTTEFISAASSIGFTAANAMRIAETLYTNGFISYPRTDNTVYPDTIDLRAQIEIFKTGAFKQYALKLLEKKELVPTKGKKETTDHPPIFPASLAKKSEMNEQEWKLYEMVVRRFFATFADPAIWETIRSKYDIKGEEFKANGARLVEPGWRWYYHYNAPEDRLLPKMEEADVHSVLKIDVEAKETQPPGRYGQGRLIKIMEELGLGTKATRHDIISKLYSRAYVHGNPLQPTKTAVAVVDTLEKFAPTISKPDMTSKLEADMDRIAEGDIPEDEVLNESREMLELVFDELGKNKDDISESLRAGLREDKIIGVCSECGSNLMVMRSKRGGRFIGCEGYPDCTFSLPLPKMGQVIVTDKLCEDHGLYHIRIINAGKRPWNLGCPECNFIEWQKTQEEEKQKQKEQSSDKEKPKTLNDISGIGKVTAEKLADAGICSVDELCEADALELAKATSIPVKKIKTWQSDIV</sequence>
<dbReference type="Pfam" id="PF01396">
    <property type="entry name" value="Zn_ribbon_Top1"/>
    <property type="match status" value="1"/>
</dbReference>
<evidence type="ECO:0000256" key="13">
    <source>
        <dbReference type="SAM" id="MobiDB-lite"/>
    </source>
</evidence>
<comment type="caution">
    <text evidence="12">Lacks conserved residue(s) required for the propagation of feature annotation.</text>
</comment>
<evidence type="ECO:0000256" key="6">
    <source>
        <dbReference type="ARBA" id="ARBA00022771"/>
    </source>
</evidence>
<dbReference type="InterPro" id="IPR034144">
    <property type="entry name" value="TOPRIM_TopoIII"/>
</dbReference>
<dbReference type="Pfam" id="PF14520">
    <property type="entry name" value="HHH_5"/>
    <property type="match status" value="1"/>
</dbReference>
<dbReference type="InterPro" id="IPR000380">
    <property type="entry name" value="Topo_IA"/>
</dbReference>
<dbReference type="PANTHER" id="PTHR11390:SF26">
    <property type="entry name" value="DNA TOPOISOMERASE 1"/>
    <property type="match status" value="1"/>
</dbReference>
<comment type="subunit">
    <text evidence="12">Monomer.</text>
</comment>
<dbReference type="NCBIfam" id="TIGR01057">
    <property type="entry name" value="topA_arch"/>
    <property type="match status" value="1"/>
</dbReference>
<keyword evidence="5" id="KW-0677">Repeat</keyword>
<organism evidence="16 17">
    <name type="scientific">Methanolobus vulcani</name>
    <dbReference type="NCBI Taxonomy" id="38026"/>
    <lineage>
        <taxon>Archaea</taxon>
        <taxon>Methanobacteriati</taxon>
        <taxon>Methanobacteriota</taxon>
        <taxon>Stenosarchaea group</taxon>
        <taxon>Methanomicrobia</taxon>
        <taxon>Methanosarcinales</taxon>
        <taxon>Methanosarcinaceae</taxon>
        <taxon>Methanolobus</taxon>
    </lineage>
</organism>
<evidence type="ECO:0000313" key="16">
    <source>
        <dbReference type="EMBL" id="SDF33685.1"/>
    </source>
</evidence>
<comment type="cofactor">
    <cofactor evidence="2">
        <name>Mg(2+)</name>
        <dbReference type="ChEBI" id="CHEBI:18420"/>
    </cofactor>
</comment>
<comment type="similarity">
    <text evidence="3 12">Belongs to the type IA topoisomerase family.</text>
</comment>
<comment type="catalytic activity">
    <reaction evidence="1 12">
        <text>ATP-independent breakage of single-stranded DNA, followed by passage and rejoining.</text>
        <dbReference type="EC" id="5.6.2.1"/>
    </reaction>
</comment>
<dbReference type="Gene3D" id="2.70.20.10">
    <property type="entry name" value="Topoisomerase I, domain 3"/>
    <property type="match status" value="1"/>
</dbReference>
<dbReference type="GO" id="GO:0003677">
    <property type="term" value="F:DNA binding"/>
    <property type="evidence" value="ECO:0007669"/>
    <property type="project" value="UniProtKB-KW"/>
</dbReference>
<dbReference type="EC" id="5.6.2.1" evidence="12"/>
<dbReference type="InterPro" id="IPR003602">
    <property type="entry name" value="Topo_IA_DNA-bd_dom"/>
</dbReference>
<dbReference type="Pfam" id="PF01751">
    <property type="entry name" value="Toprim"/>
    <property type="match status" value="1"/>
</dbReference>
<evidence type="ECO:0000259" key="14">
    <source>
        <dbReference type="PROSITE" id="PS50880"/>
    </source>
</evidence>
<evidence type="ECO:0000313" key="17">
    <source>
        <dbReference type="Proteomes" id="UP000199259"/>
    </source>
</evidence>
<dbReference type="InterPro" id="IPR023406">
    <property type="entry name" value="Topo_IA_AS"/>
</dbReference>
<reference evidence="16 17" key="1">
    <citation type="submission" date="2016-10" db="EMBL/GenBank/DDBJ databases">
        <authorList>
            <person name="Varghese N."/>
            <person name="Submissions S."/>
        </authorList>
    </citation>
    <scope>NUCLEOTIDE SEQUENCE [LARGE SCALE GENOMIC DNA]</scope>
    <source>
        <strain evidence="16 17">PL 12/M</strain>
    </source>
</reference>
<evidence type="ECO:0000256" key="9">
    <source>
        <dbReference type="ARBA" id="ARBA00023029"/>
    </source>
</evidence>
<evidence type="ECO:0000256" key="8">
    <source>
        <dbReference type="ARBA" id="ARBA00022842"/>
    </source>
</evidence>
<accession>A0A7Z7AUK2</accession>
<dbReference type="HAMAP" id="MF_00952">
    <property type="entry name" value="Topoisom_1_prok"/>
    <property type="match status" value="1"/>
</dbReference>
<dbReference type="GO" id="GO:0005694">
    <property type="term" value="C:chromosome"/>
    <property type="evidence" value="ECO:0007669"/>
    <property type="project" value="InterPro"/>
</dbReference>
<dbReference type="GO" id="GO:0006265">
    <property type="term" value="P:DNA topological change"/>
    <property type="evidence" value="ECO:0007669"/>
    <property type="project" value="UniProtKB-UniRule"/>
</dbReference>
<keyword evidence="11 12" id="KW-0413">Isomerase</keyword>
<dbReference type="CDD" id="cd00186">
    <property type="entry name" value="TOP1Ac"/>
    <property type="match status" value="1"/>
</dbReference>
<dbReference type="GO" id="GO:0006281">
    <property type="term" value="P:DNA repair"/>
    <property type="evidence" value="ECO:0007669"/>
    <property type="project" value="TreeGrafter"/>
</dbReference>
<dbReference type="InterPro" id="IPR023405">
    <property type="entry name" value="Topo_IA_core_domain"/>
</dbReference>
<dbReference type="Proteomes" id="UP000199259">
    <property type="component" value="Unassembled WGS sequence"/>
</dbReference>
<dbReference type="InterPro" id="IPR013498">
    <property type="entry name" value="Topo_IA_Znf"/>
</dbReference>
<dbReference type="InterPro" id="IPR010995">
    <property type="entry name" value="DNA_repair_Rad51/TF_NusA_a-hlx"/>
</dbReference>
<dbReference type="FunFam" id="1.10.290.10:FF:000003">
    <property type="entry name" value="DNA topoisomerase"/>
    <property type="match status" value="1"/>
</dbReference>
<proteinExistence type="inferred from homology"/>
<feature type="site" description="Interaction with DNA" evidence="12">
    <location>
        <position position="169"/>
    </location>
</feature>
<feature type="region of interest" description="Interaction with DNA" evidence="12">
    <location>
        <begin position="193"/>
        <end position="198"/>
    </location>
</feature>
<dbReference type="PROSITE" id="PS00396">
    <property type="entry name" value="TOPO_IA_1"/>
    <property type="match status" value="1"/>
</dbReference>
<dbReference type="GO" id="GO:0008270">
    <property type="term" value="F:zinc ion binding"/>
    <property type="evidence" value="ECO:0007669"/>
    <property type="project" value="UniProtKB-KW"/>
</dbReference>
<protein>
    <recommendedName>
        <fullName evidence="12">DNA topoisomerase 1</fullName>
        <ecNumber evidence="12">5.6.2.1</ecNumber>
    </recommendedName>
    <alternativeName>
        <fullName evidence="12">DNA topoisomerase I</fullName>
    </alternativeName>
</protein>
<dbReference type="Gene3D" id="1.10.150.20">
    <property type="entry name" value="5' to 3' exonuclease, C-terminal subdomain"/>
    <property type="match status" value="1"/>
</dbReference>
<keyword evidence="4" id="KW-0479">Metal-binding</keyword>
<dbReference type="SMART" id="SM00437">
    <property type="entry name" value="TOP1Ac"/>
    <property type="match status" value="1"/>
</dbReference>
<evidence type="ECO:0000256" key="1">
    <source>
        <dbReference type="ARBA" id="ARBA00000213"/>
    </source>
</evidence>
<dbReference type="Gene3D" id="3.30.65.10">
    <property type="entry name" value="Bacterial Topoisomerase I, domain 1"/>
    <property type="match status" value="1"/>
</dbReference>
<keyword evidence="8" id="KW-0460">Magnesium</keyword>
<evidence type="ECO:0000256" key="5">
    <source>
        <dbReference type="ARBA" id="ARBA00022737"/>
    </source>
</evidence>
<dbReference type="PANTHER" id="PTHR11390">
    <property type="entry name" value="PROKARYOTIC DNA TOPOISOMERASE"/>
    <property type="match status" value="1"/>
</dbReference>
<feature type="site" description="Interaction with DNA" evidence="12">
    <location>
        <position position="165"/>
    </location>
</feature>
<dbReference type="Gene3D" id="3.40.50.140">
    <property type="match status" value="1"/>
</dbReference>
<evidence type="ECO:0000256" key="12">
    <source>
        <dbReference type="HAMAP-Rule" id="MF_00952"/>
    </source>
</evidence>
<feature type="site" description="Interaction with DNA" evidence="12">
    <location>
        <position position="317"/>
    </location>
</feature>
<feature type="region of interest" description="Disordered" evidence="13">
    <location>
        <begin position="677"/>
        <end position="696"/>
    </location>
</feature>
<evidence type="ECO:0000256" key="7">
    <source>
        <dbReference type="ARBA" id="ARBA00022833"/>
    </source>
</evidence>
<dbReference type="InterPro" id="IPR005739">
    <property type="entry name" value="TopoI_arch"/>
</dbReference>
<keyword evidence="9 12" id="KW-0799">Topoisomerase</keyword>
<feature type="site" description="Interaction with DNA" evidence="12">
    <location>
        <position position="502"/>
    </location>
</feature>
<dbReference type="InterPro" id="IPR013497">
    <property type="entry name" value="Topo_IA_cen"/>
</dbReference>
<evidence type="ECO:0000256" key="10">
    <source>
        <dbReference type="ARBA" id="ARBA00023125"/>
    </source>
</evidence>
<evidence type="ECO:0000256" key="3">
    <source>
        <dbReference type="ARBA" id="ARBA00009446"/>
    </source>
</evidence>
<dbReference type="CDD" id="cd03362">
    <property type="entry name" value="TOPRIM_TopoIA_TopoIII"/>
    <property type="match status" value="1"/>
</dbReference>
<dbReference type="NCBIfam" id="NF005555">
    <property type="entry name" value="PRK07220.1"/>
    <property type="match status" value="1"/>
</dbReference>
<dbReference type="OrthoDB" id="30963at2157"/>
<keyword evidence="17" id="KW-1185">Reference proteome</keyword>
<dbReference type="Pfam" id="PF01131">
    <property type="entry name" value="Topoisom_bac"/>
    <property type="match status" value="1"/>
</dbReference>
<dbReference type="GO" id="GO:0006310">
    <property type="term" value="P:DNA recombination"/>
    <property type="evidence" value="ECO:0007669"/>
    <property type="project" value="TreeGrafter"/>
</dbReference>
<dbReference type="PROSITE" id="PS50880">
    <property type="entry name" value="TOPRIM"/>
    <property type="match status" value="1"/>
</dbReference>
<dbReference type="RefSeq" id="WP_091708202.1">
    <property type="nucleotide sequence ID" value="NZ_FNCA01000001.1"/>
</dbReference>
<dbReference type="PROSITE" id="PS52039">
    <property type="entry name" value="TOPO_IA_2"/>
    <property type="match status" value="1"/>
</dbReference>
<gene>
    <name evidence="12" type="primary">topA</name>
    <name evidence="16" type="ORF">SAMN04488589_0389</name>
</gene>
<dbReference type="SMART" id="SM00436">
    <property type="entry name" value="TOP1Bc"/>
    <property type="match status" value="1"/>
</dbReference>
<dbReference type="PRINTS" id="PR00417">
    <property type="entry name" value="PRTPISMRASEI"/>
</dbReference>
<dbReference type="InterPro" id="IPR028612">
    <property type="entry name" value="Topoisom_1_IA"/>
</dbReference>
<comment type="function">
    <text evidence="12">Releases the supercoiling and torsional tension of DNA, which is introduced during the DNA replication and transcription, by transiently cleaving and rejoining one strand of the DNA duplex. Introduces a single-strand break via transesterification at a target site in duplex DNA. The scissile phosphodiester is attacked by the catalytic tyrosine of the enzyme, resulting in the formation of a DNA-(5'-phosphotyrosyl)-enzyme intermediate and the expulsion of a 3'-OH DNA strand. The free DNA strand then undergoes passage around the unbroken strand, thus removing DNA supercoils. Finally, in the religation step, the DNA 3'-OH attacks the covalent intermediate to expel the active-site tyrosine and restore the DNA phosphodiester backbone.</text>
</comment>
<dbReference type="Gene3D" id="1.10.290.10">
    <property type="entry name" value="Topoisomerase I, domain 4"/>
    <property type="match status" value="1"/>
</dbReference>
<dbReference type="InterPro" id="IPR003601">
    <property type="entry name" value="Topo_IA_2"/>
</dbReference>
<feature type="site" description="Interaction with DNA" evidence="12">
    <location>
        <position position="52"/>
    </location>
</feature>
<dbReference type="SUPFAM" id="SSF57783">
    <property type="entry name" value="Zinc beta-ribbon"/>
    <property type="match status" value="1"/>
</dbReference>
<feature type="active site" description="O-(5'-phospho-DNA)-tyrosine intermediate" evidence="12">
    <location>
        <position position="315"/>
    </location>
</feature>
<evidence type="ECO:0000256" key="2">
    <source>
        <dbReference type="ARBA" id="ARBA00001946"/>
    </source>
</evidence>
<keyword evidence="6" id="KW-0863">Zinc-finger</keyword>
<dbReference type="InterPro" id="IPR013825">
    <property type="entry name" value="Topo_IA_cen_sub2"/>
</dbReference>
<dbReference type="Gene3D" id="1.10.460.10">
    <property type="entry name" value="Topoisomerase I, domain 2"/>
    <property type="match status" value="1"/>
</dbReference>
<dbReference type="SUPFAM" id="SSF47794">
    <property type="entry name" value="Rad51 N-terminal domain-like"/>
    <property type="match status" value="1"/>
</dbReference>
<dbReference type="GO" id="GO:0003917">
    <property type="term" value="F:DNA topoisomerase type I (single strand cut, ATP-independent) activity"/>
    <property type="evidence" value="ECO:0007669"/>
    <property type="project" value="UniProtKB-UniRule"/>
</dbReference>
<dbReference type="SUPFAM" id="SSF56712">
    <property type="entry name" value="Prokaryotic type I DNA topoisomerase"/>
    <property type="match status" value="1"/>
</dbReference>
<keyword evidence="10 12" id="KW-0238">DNA-binding</keyword>
<evidence type="ECO:0000256" key="4">
    <source>
        <dbReference type="ARBA" id="ARBA00022723"/>
    </source>
</evidence>
<name>A0A7Z7AUK2_9EURY</name>
<evidence type="ECO:0000256" key="11">
    <source>
        <dbReference type="ARBA" id="ARBA00023235"/>
    </source>
</evidence>
<dbReference type="AlphaFoldDB" id="A0A7Z7AUK2"/>
<dbReference type="SMART" id="SM00493">
    <property type="entry name" value="TOPRIM"/>
    <property type="match status" value="1"/>
</dbReference>
<feature type="domain" description="Toprim" evidence="14">
    <location>
        <begin position="1"/>
        <end position="137"/>
    </location>
</feature>
<comment type="caution">
    <text evidence="16">The sequence shown here is derived from an EMBL/GenBank/DDBJ whole genome shotgun (WGS) entry which is preliminary data.</text>
</comment>
<dbReference type="EMBL" id="FNCA01000001">
    <property type="protein sequence ID" value="SDF33685.1"/>
    <property type="molecule type" value="Genomic_DNA"/>
</dbReference>
<evidence type="ECO:0000259" key="15">
    <source>
        <dbReference type="PROSITE" id="PS52039"/>
    </source>
</evidence>
<dbReference type="InterPro" id="IPR013826">
    <property type="entry name" value="Topo_IA_cen_sub3"/>
</dbReference>
<dbReference type="InterPro" id="IPR006171">
    <property type="entry name" value="TOPRIM_dom"/>
</dbReference>
<dbReference type="GO" id="GO:0000166">
    <property type="term" value="F:nucleotide binding"/>
    <property type="evidence" value="ECO:0007669"/>
    <property type="project" value="InterPro"/>
</dbReference>
<feature type="domain" description="Topo IA-type catalytic" evidence="15">
    <location>
        <begin position="155"/>
        <end position="568"/>
    </location>
</feature>